<dbReference type="EMBL" id="WOCE01000005">
    <property type="protein sequence ID" value="KAE9613394.1"/>
    <property type="molecule type" value="Genomic_DNA"/>
</dbReference>
<keyword evidence="3" id="KW-1133">Transmembrane helix</keyword>
<comment type="caution">
    <text evidence="5">The sequence shown here is derived from an EMBL/GenBank/DDBJ whole genome shotgun (WGS) entry which is preliminary data.</text>
</comment>
<dbReference type="InterPro" id="IPR053951">
    <property type="entry name" value="K_trans_N"/>
</dbReference>
<dbReference type="OrthoDB" id="1430590at2759"/>
<evidence type="ECO:0000256" key="3">
    <source>
        <dbReference type="SAM" id="Phobius"/>
    </source>
</evidence>
<dbReference type="GO" id="GO:0005886">
    <property type="term" value="C:plasma membrane"/>
    <property type="evidence" value="ECO:0007669"/>
    <property type="project" value="UniProtKB-SubCell"/>
</dbReference>
<dbReference type="AlphaFoldDB" id="A0A6A4QJL8"/>
<name>A0A6A4QJL8_LUPAL</name>
<accession>A0A6A4QJL8</accession>
<feature type="transmembrane region" description="Helical" evidence="3">
    <location>
        <begin position="36"/>
        <end position="60"/>
    </location>
</feature>
<reference evidence="6" key="1">
    <citation type="journal article" date="2020" name="Nat. Commun.">
        <title>Genome sequence of the cluster root forming white lupin.</title>
        <authorList>
            <person name="Hufnagel B."/>
            <person name="Marques A."/>
            <person name="Soriano A."/>
            <person name="Marques L."/>
            <person name="Divol F."/>
            <person name="Doumas P."/>
            <person name="Sallet E."/>
            <person name="Mancinotti D."/>
            <person name="Carrere S."/>
            <person name="Marande W."/>
            <person name="Arribat S."/>
            <person name="Keller J."/>
            <person name="Huneau C."/>
            <person name="Blein T."/>
            <person name="Aime D."/>
            <person name="Laguerre M."/>
            <person name="Taylor J."/>
            <person name="Schubert V."/>
            <person name="Nelson M."/>
            <person name="Geu-Flores F."/>
            <person name="Crespi M."/>
            <person name="Gallardo-Guerrero K."/>
            <person name="Delaux P.-M."/>
            <person name="Salse J."/>
            <person name="Berges H."/>
            <person name="Guyot R."/>
            <person name="Gouzy J."/>
            <person name="Peret B."/>
        </authorList>
    </citation>
    <scope>NUCLEOTIDE SEQUENCE [LARGE SCALE GENOMIC DNA]</scope>
    <source>
        <strain evidence="6">cv. Amiga</strain>
    </source>
</reference>
<dbReference type="InterPro" id="IPR003855">
    <property type="entry name" value="K+_transporter"/>
</dbReference>
<sequence>MIASQAMISATFSCIKQAMALGCFPGIKIVHTSRKFMGQIYIPVINWFLMVMCIIIIAIFQRSTNIANAYGIAEVAVMMVSTSLVTLVMLLIWQTNLFLAFCFLLVFRSVELIYMSSVL</sequence>
<evidence type="ECO:0000256" key="1">
    <source>
        <dbReference type="ARBA" id="ARBA00004651"/>
    </source>
</evidence>
<dbReference type="PANTHER" id="PTHR30540">
    <property type="entry name" value="OSMOTIC STRESS POTASSIUM TRANSPORTER"/>
    <property type="match status" value="1"/>
</dbReference>
<protein>
    <submittedName>
        <fullName evidence="5">Putative potassium transporter</fullName>
    </submittedName>
</protein>
<dbReference type="Pfam" id="PF02705">
    <property type="entry name" value="K_trans"/>
    <property type="match status" value="1"/>
</dbReference>
<comment type="similarity">
    <text evidence="2">Belongs to the HAK/KUP transporter (TC 2.A.72.3) family.</text>
</comment>
<feature type="domain" description="K+ potassium transporter integral membrane" evidence="4">
    <location>
        <begin position="2"/>
        <end position="118"/>
    </location>
</feature>
<dbReference type="GO" id="GO:0015079">
    <property type="term" value="F:potassium ion transmembrane transporter activity"/>
    <property type="evidence" value="ECO:0007669"/>
    <property type="project" value="InterPro"/>
</dbReference>
<evidence type="ECO:0000313" key="5">
    <source>
        <dbReference type="EMBL" id="KAE9613394.1"/>
    </source>
</evidence>
<comment type="subcellular location">
    <subcellularLocation>
        <location evidence="1">Cell membrane</location>
        <topology evidence="1">Multi-pass membrane protein</topology>
    </subcellularLocation>
</comment>
<organism evidence="5 6">
    <name type="scientific">Lupinus albus</name>
    <name type="common">White lupine</name>
    <name type="synonym">Lupinus termis</name>
    <dbReference type="NCBI Taxonomy" id="3870"/>
    <lineage>
        <taxon>Eukaryota</taxon>
        <taxon>Viridiplantae</taxon>
        <taxon>Streptophyta</taxon>
        <taxon>Embryophyta</taxon>
        <taxon>Tracheophyta</taxon>
        <taxon>Spermatophyta</taxon>
        <taxon>Magnoliopsida</taxon>
        <taxon>eudicotyledons</taxon>
        <taxon>Gunneridae</taxon>
        <taxon>Pentapetalae</taxon>
        <taxon>rosids</taxon>
        <taxon>fabids</taxon>
        <taxon>Fabales</taxon>
        <taxon>Fabaceae</taxon>
        <taxon>Papilionoideae</taxon>
        <taxon>50 kb inversion clade</taxon>
        <taxon>genistoids sensu lato</taxon>
        <taxon>core genistoids</taxon>
        <taxon>Genisteae</taxon>
        <taxon>Lupinus</taxon>
    </lineage>
</organism>
<keyword evidence="3" id="KW-0812">Transmembrane</keyword>
<evidence type="ECO:0000313" key="6">
    <source>
        <dbReference type="Proteomes" id="UP000447434"/>
    </source>
</evidence>
<proteinExistence type="inferred from homology"/>
<gene>
    <name evidence="5" type="ORF">Lalb_Chr05g0216981</name>
</gene>
<evidence type="ECO:0000259" key="4">
    <source>
        <dbReference type="Pfam" id="PF02705"/>
    </source>
</evidence>
<keyword evidence="3" id="KW-0472">Membrane</keyword>
<keyword evidence="6" id="KW-1185">Reference proteome</keyword>
<dbReference type="Proteomes" id="UP000447434">
    <property type="component" value="Chromosome 5"/>
</dbReference>
<evidence type="ECO:0000256" key="2">
    <source>
        <dbReference type="ARBA" id="ARBA00008440"/>
    </source>
</evidence>
<dbReference type="PANTHER" id="PTHR30540:SF4">
    <property type="entry name" value="POTASSIUM TRANSPORTER 12-RELATED"/>
    <property type="match status" value="1"/>
</dbReference>